<dbReference type="RefSeq" id="WP_183018135.1">
    <property type="nucleotide sequence ID" value="NZ_CP065668.1"/>
</dbReference>
<dbReference type="GO" id="GO:0003700">
    <property type="term" value="F:DNA-binding transcription factor activity"/>
    <property type="evidence" value="ECO:0007669"/>
    <property type="project" value="InterPro"/>
</dbReference>
<dbReference type="Proteomes" id="UP000594778">
    <property type="component" value="Chromosome"/>
</dbReference>
<sequence length="337" mass="38140">MGNQQAIIRKAMKKCSKKNSYSGIWDPPQQSASSSRLRTQSWSALEYRLEETSLPLIDGIKILHSSEGYGWGDLAAAITQESPHTIEHRPISSIWIAMALTPADIQRNTQEASFAGLLDPQALVITPPGEVVVDTIDNNPRMLHLFLKDSVLREVAEDIYDSGKVEFRYKASFGATDPILSQLMRATKQMLLEGIYQDWRSEYLARAIGSHILQRHCVLDSKRPPHADVRLSASQLKKVEEYMRSHLERPFTFGELAAYVGLSRTALFQRFTRTLHLTPHQYRQNLRVAQAKALIKNGEMTLSEVASACGFSDQTHMNRTFRQQLGVTPGQYRRDIE</sequence>
<keyword evidence="2" id="KW-0238">DNA-binding</keyword>
<evidence type="ECO:0000256" key="2">
    <source>
        <dbReference type="ARBA" id="ARBA00023125"/>
    </source>
</evidence>
<name>A0A7T2W009_DELAC</name>
<evidence type="ECO:0000313" key="7">
    <source>
        <dbReference type="Proteomes" id="UP000594778"/>
    </source>
</evidence>
<dbReference type="EMBL" id="CP065668">
    <property type="protein sequence ID" value="QPS09250.1"/>
    <property type="molecule type" value="Genomic_DNA"/>
</dbReference>
<proteinExistence type="predicted"/>
<dbReference type="PROSITE" id="PS01124">
    <property type="entry name" value="HTH_ARAC_FAMILY_2"/>
    <property type="match status" value="1"/>
</dbReference>
<reference evidence="6 7" key="1">
    <citation type="submission" date="2020-12" db="EMBL/GenBank/DDBJ databases">
        <title>FDA dAtabase for Regulatory Grade micrObial Sequences (FDA-ARGOS): Supporting development and validation of Infectious Disease Dx tests.</title>
        <authorList>
            <person name="Sproer C."/>
            <person name="Gronow S."/>
            <person name="Severitt S."/>
            <person name="Schroder I."/>
            <person name="Tallon L."/>
            <person name="Sadzewicz L."/>
            <person name="Zhao X."/>
            <person name="Boylan J."/>
            <person name="Ott S."/>
            <person name="Bowen H."/>
            <person name="Vavikolanu K."/>
            <person name="Mehta A."/>
            <person name="Aluvathingal J."/>
            <person name="Nadendla S."/>
            <person name="Lowell S."/>
            <person name="Myers T."/>
            <person name="Yan Y."/>
            <person name="Sichtig H."/>
        </authorList>
    </citation>
    <scope>NUCLEOTIDE SEQUENCE [LARGE SCALE GENOMIC DNA]</scope>
    <source>
        <strain evidence="6 7">FDAARGOS_909</strain>
    </source>
</reference>
<accession>A0A7T2W009</accession>
<dbReference type="InterPro" id="IPR018060">
    <property type="entry name" value="HTH_AraC"/>
</dbReference>
<dbReference type="Pfam" id="PF12833">
    <property type="entry name" value="HTH_18"/>
    <property type="match status" value="1"/>
</dbReference>
<dbReference type="AlphaFoldDB" id="A0A7T2W009"/>
<dbReference type="InterPro" id="IPR020449">
    <property type="entry name" value="Tscrpt_reg_AraC-type_HTH"/>
</dbReference>
<feature type="region of interest" description="Disordered" evidence="4">
    <location>
        <begin position="18"/>
        <end position="37"/>
    </location>
</feature>
<dbReference type="InterPro" id="IPR050204">
    <property type="entry name" value="AraC_XylS_family_regulators"/>
</dbReference>
<evidence type="ECO:0000256" key="4">
    <source>
        <dbReference type="SAM" id="MobiDB-lite"/>
    </source>
</evidence>
<keyword evidence="3" id="KW-0804">Transcription</keyword>
<dbReference type="GO" id="GO:0043565">
    <property type="term" value="F:sequence-specific DNA binding"/>
    <property type="evidence" value="ECO:0007669"/>
    <property type="project" value="InterPro"/>
</dbReference>
<feature type="domain" description="HTH araC/xylS-type" evidence="5">
    <location>
        <begin position="237"/>
        <end position="335"/>
    </location>
</feature>
<dbReference type="InterPro" id="IPR009057">
    <property type="entry name" value="Homeodomain-like_sf"/>
</dbReference>
<organism evidence="6 7">
    <name type="scientific">Delftia acidovorans</name>
    <name type="common">Pseudomonas acidovorans</name>
    <name type="synonym">Comamonas acidovorans</name>
    <dbReference type="NCBI Taxonomy" id="80866"/>
    <lineage>
        <taxon>Bacteria</taxon>
        <taxon>Pseudomonadati</taxon>
        <taxon>Pseudomonadota</taxon>
        <taxon>Betaproteobacteria</taxon>
        <taxon>Burkholderiales</taxon>
        <taxon>Comamonadaceae</taxon>
        <taxon>Delftia</taxon>
    </lineage>
</organism>
<protein>
    <submittedName>
        <fullName evidence="6">Helix-turn-helix transcriptional regulator</fullName>
    </submittedName>
</protein>
<evidence type="ECO:0000256" key="3">
    <source>
        <dbReference type="ARBA" id="ARBA00023163"/>
    </source>
</evidence>
<evidence type="ECO:0000313" key="6">
    <source>
        <dbReference type="EMBL" id="QPS09250.1"/>
    </source>
</evidence>
<dbReference type="SUPFAM" id="SSF46689">
    <property type="entry name" value="Homeodomain-like"/>
    <property type="match status" value="2"/>
</dbReference>
<dbReference type="PANTHER" id="PTHR46796">
    <property type="entry name" value="HTH-TYPE TRANSCRIPTIONAL ACTIVATOR RHAS-RELATED"/>
    <property type="match status" value="1"/>
</dbReference>
<dbReference type="Gene3D" id="1.10.10.60">
    <property type="entry name" value="Homeodomain-like"/>
    <property type="match status" value="1"/>
</dbReference>
<dbReference type="SMART" id="SM00342">
    <property type="entry name" value="HTH_ARAC"/>
    <property type="match status" value="1"/>
</dbReference>
<evidence type="ECO:0000259" key="5">
    <source>
        <dbReference type="PROSITE" id="PS01124"/>
    </source>
</evidence>
<gene>
    <name evidence="6" type="ORF">I6G66_04215</name>
</gene>
<evidence type="ECO:0000256" key="1">
    <source>
        <dbReference type="ARBA" id="ARBA00023015"/>
    </source>
</evidence>
<dbReference type="PRINTS" id="PR00032">
    <property type="entry name" value="HTHARAC"/>
</dbReference>
<keyword evidence="1" id="KW-0805">Transcription regulation</keyword>